<dbReference type="AlphaFoldDB" id="A0A0E9SFI6"/>
<name>A0A0E9SFI6_ANGAN</name>
<sequence>MIAQPLQPQATLFKILIEVGTNEFLKTVECYIGVLYIVCQRVRADIRCGEYEMGQTIFSVLA</sequence>
<reference evidence="1" key="1">
    <citation type="submission" date="2014-11" db="EMBL/GenBank/DDBJ databases">
        <authorList>
            <person name="Amaro Gonzalez C."/>
        </authorList>
    </citation>
    <scope>NUCLEOTIDE SEQUENCE</scope>
</reference>
<reference evidence="1" key="2">
    <citation type="journal article" date="2015" name="Fish Shellfish Immunol.">
        <title>Early steps in the European eel (Anguilla anguilla)-Vibrio vulnificus interaction in the gills: Role of the RtxA13 toxin.</title>
        <authorList>
            <person name="Callol A."/>
            <person name="Pajuelo D."/>
            <person name="Ebbesson L."/>
            <person name="Teles M."/>
            <person name="MacKenzie S."/>
            <person name="Amaro C."/>
        </authorList>
    </citation>
    <scope>NUCLEOTIDE SEQUENCE</scope>
</reference>
<dbReference type="EMBL" id="GBXM01069334">
    <property type="protein sequence ID" value="JAH39243.1"/>
    <property type="molecule type" value="Transcribed_RNA"/>
</dbReference>
<proteinExistence type="predicted"/>
<organism evidence="1">
    <name type="scientific">Anguilla anguilla</name>
    <name type="common">European freshwater eel</name>
    <name type="synonym">Muraena anguilla</name>
    <dbReference type="NCBI Taxonomy" id="7936"/>
    <lineage>
        <taxon>Eukaryota</taxon>
        <taxon>Metazoa</taxon>
        <taxon>Chordata</taxon>
        <taxon>Craniata</taxon>
        <taxon>Vertebrata</taxon>
        <taxon>Euteleostomi</taxon>
        <taxon>Actinopterygii</taxon>
        <taxon>Neopterygii</taxon>
        <taxon>Teleostei</taxon>
        <taxon>Anguilliformes</taxon>
        <taxon>Anguillidae</taxon>
        <taxon>Anguilla</taxon>
    </lineage>
</organism>
<evidence type="ECO:0000313" key="1">
    <source>
        <dbReference type="EMBL" id="JAH39243.1"/>
    </source>
</evidence>
<protein>
    <submittedName>
        <fullName evidence="1">Uncharacterized protein</fullName>
    </submittedName>
</protein>
<accession>A0A0E9SFI6</accession>